<organism evidence="1 2">
    <name type="scientific">Fusarium decemcellulare</name>
    <dbReference type="NCBI Taxonomy" id="57161"/>
    <lineage>
        <taxon>Eukaryota</taxon>
        <taxon>Fungi</taxon>
        <taxon>Dikarya</taxon>
        <taxon>Ascomycota</taxon>
        <taxon>Pezizomycotina</taxon>
        <taxon>Sordariomycetes</taxon>
        <taxon>Hypocreomycetidae</taxon>
        <taxon>Hypocreales</taxon>
        <taxon>Nectriaceae</taxon>
        <taxon>Fusarium</taxon>
        <taxon>Fusarium decemcellulare species complex</taxon>
    </lineage>
</organism>
<dbReference type="Proteomes" id="UP001148629">
    <property type="component" value="Unassembled WGS sequence"/>
</dbReference>
<proteinExistence type="predicted"/>
<gene>
    <name evidence="1" type="ORF">NM208_g6353</name>
</gene>
<protein>
    <submittedName>
        <fullName evidence="1">Uncharacterized protein</fullName>
    </submittedName>
</protein>
<sequence length="4997" mass="552683">MSFIVIPLTPLPPFFTCLPLCPCLPSQPRFSVFSAGSTLVPGNRERIGEAPDAYTSNFVADGPRRAMSEHTDTQAHSYHITRRVILLFEAESFVDKRLDRPASILVPCFLRPYLATTITALSPLYNGSSGTLGAVEPYIDAPNVPRGASFSLMGLGSSILDPTNNSSGHNMDTAGLSILNPRASRLPGPRLLHQLVKPSCSLTALDYLSNDSRTSFTYSHLHDAADALAARITSASGSVKGQFVVPVLVQQSPQLYISLLAILKAGGAFCPLNIDAPPERVKFILHDVGATVVVVSKELALDIPHDVDAVVIVVDEEKEDGGISKSLLQATRLHRSPLPEDLAYVMYTSGSTGTPKGVGISHDAASQALLAHDRHIPFFSRFLQFAAPTFDVSVFEIFFPFFRGATLVTVRRAEMLNDLPAVLRIMEVDACELTPTVAGSLLRLRKNAPNLKVLLTIGEMLNAPVIEEFGGDDSKPSMLWAMYGPTEATIHCTLQTAFSADSSTGNIGVPLDTVSCFIIKIPEEGSEAVEFKVLPQGEVGELAVGGYQLATGYMNRPEQTASLFIDSPYGRIYRTGDKARLLPNGKLECFGRLSDGQVKLRGQRLELGEVEQAVLRTPGCHSAVATVVKSILVVFCAVDVGVAEDMILGKCGDWLPQYMVPGEVVLMSEFPRLPSGKIDRKRLKSEHEARKADMAADALDSESVDEVETKVLNVVSQVLHFKVSKSMSLASAGLDSLRAIKLASILRESGVSLSSANLLTMKTISDIVSSARRQTQQITQSPSKDIISSVDLNDILAENTISEEMRHLILDALPCTPLQAAMLAETTQNPAAYCNEIELEVPQDYTTEQISTAFAELARRNEILCAGFATYNGKFVTLLFKSLRPEQIKIVDQVQSGFSLSSSKDYLNPLRIQIQRKSSDSLHVLLHLHHSLYDGWSMDMLLSDWSKLLLKEKVPQRPSFREVVGFHNAPTNQRAADAERVFWTEHLLGWNRIPLPKLHSQVINSQQIFSTRRRLTISRGDVDAGIQKLGCSPQVVFQASLVLLWSGVMGARDVAIGTVTSGRTIPVAGIENIIGPCIASLPLRVDLDTMTANLDLLNNIHSNNRKVMEYCTLSLSEIKKLVGLHPGESLYDALFVYQESLSSLERDRNLFRETNHLDRLETSILFEVEPAGDAFTLTITYHAAFSPSLTIEHMMDQFESLVSSLLDNPTKDIRWTQKSIKDGPSIDNIHPTLPQATPDLAQAFERTASRNPDLDAVVFTHAFEPMPRLTKMTYQKLNALANQIARYLRDCGVKAGQVVALIMGKSPNLYASILGIIKCGCAYLPILPSTPVARTQEILKQAEVEYCIVDNESFSEPASLSRSSVINVDAANLSNYSTANLEIRVDGSRLAYVIYTSGTTGTPKGVAVRQDNIMANIAHLETLYPKPSVSQGRLLQACSQAFDVSVFEIFYTWYSGMCLYAGTNDTILENLERSIRELGITHLSMTPTVASLVDPHNTPLVDFLVTAGEPMTQSVFEKWQHQLWQGYGPSETTNICTVKKMERGDYIEHLGHVFSNTSVVVLFPDSLDTVPLNWVGEFCFGGAQVAQGYLNMPNLTSEKFIQHPQYGRLYRSGDMGRMFPDGSLLILGRLDDQVKLRGQRIETNEINTVATSTNLASSAVTLLLRRDQMASQQLALFFVPRKDDSEFRVLGIDAETQHSLTVQLQTRLPAYMVPSYLIPISTVPLTSSGKVDKRQLGACFKALDKQYLEIASTSFLVDQDNGEWSEMELVIAEAIVQSTNVSRDDFGRWTPLTVLGVDSISAIDLARVLSLKLAVRVAVSEILRNPTIVQLARVLDENSLIERQVSHTPPEEFFSSAFVGTMQNAFAEESMVVKAVLPCTPLQEAMLSRGQRGYYNKVLLRLNTEPQLMKAYWKTMASRHDILRTCFTTTTDSRHAIVQVIIDDWEIPWIILDVNDPSFDGAIQEHLQTLPDPVDSKTPPVSLALLRYRGSAFLSFICHHALYDGVAMERLLKEIEALAGGNSLPPPVSYSEFLRASTSLPGDTEQFWLQHFQAYRPSVLFAQLTTSEMVQSTHTTSLDLPLAELQARIRDLGTTLLSVCQASWAAVLAMAYRRLDVCFGNVVSGRTLNIEGLDRLVAPCFNTIPVRANFSSNWSNLDLVKHLQKLNTELLAYQFTPLRLVQRTVNRTGKHLFDTLLLLQQPLQDIDKNVWMLEGDSGDMDIPLVCEVVPCPSLNSLVINLHRDMSSVTEETAAALADAFKLMLRVTLLSPHATLLDRTTLPATLQSVFNLLEPRQEKTDVTAIAPTGQEDWSDTETTVRQVLATLSGVAAHQIHRRTTIFQLGLDSINAVQVASILRHQGFVVSASDVIECPSCSKIAAKLVENSTKMESEDLQKYDLEQFSRQVSDDIAEQLSDKMEVEAILPCTPVQSALLVSFIQSGGDNYLNAVSYMVSNDVSLQNLEKAWAMLQVRHPMLRTGFVPVNHPDTSFAMARHTSKSSILPFKTVHVDRFDAVDLLELKADIGKNIQAFLHQPPWSVVLIVTPCGISMNLVIHHALYDAHSLYIMLDDLSHILEGNGPSATLSIEPALSAILGKSLTNQIAEREFWQAKASQAVVNKFPVMTPLRVEERRVLVCSDVSSMPFSKLQQATQASNITIQAAIQAAWSRVLASYLGENSVVFGVVLSGRTVDETKDAAFPCLNTLPIVVNNTSSNTELVNYMMEYNQHLHKHQFSPLSQVQKWLGHPAGQIFDTLIAYQKMSGTDASSMPWSQVKDEAMVEYPVSLEIEPMENDRLRLCITHYSDILPQEQAKLLAEQFDASLIQIACNVAGSEDDAWQQSSSLYSVLPAASPVLEAPVELLHQFVERGATLQPDKIALEFVTGFDGETSVKQQWSYYELNAMGNKVANMLRDKAAAGSIVAIHFDKCPEAYFSILGILKAGCSFVALDPSAPKARKEFILQDSTAPCLLTKSPQSLDFEVMSAIVEVDQDFLKAMNGSQLESQPLISPSDTCYCLYTSGTTGTPKGCEITHDNAVQAMMAFQELFSGHWDDDSRWLQFAALHFDVSVLEQYWSWSVGIAVVAAPKDLILDDLTATINRLDITHIDLTPSLARLTHPDEVPSLCRGVFITGGEQLKQEILDVWGPKAVIYNAYGPTEATIGVTMFQRVPINGRPSNIGKQFPNVGSFVFRQNTNTPVLRGGVGELCVVGRLVGKGYLNRPELTEERFPTLPEFNERVYRTGDLVRMLHDGCFEFLGRSDDQVKLRGQRLEIAEINHAIRTGASDIQDAATIVTRHGTSGKDVIVSFVVGQNSTKGPITILQDEEGLGAQAKSACRERLPGYMVPTYIFSLPYIPLSPNNKAEIKDLKKLFAEMPAEKLMQLSQAAAAPVSQVAQEAMDKLLEAVEDFSGVNKRDLLPSTSIFDVGVDSITALRLSSLLKSRGFQAASPAIILKYPVIGDLANSLAKGVSTEQEKLVREVKLSIQAYGHRYRALVCRSLNVKVTNIDYIAPCSPLQQGIISRSLTSDQQGAYFNVFELRLCRDTSADLLREAWEDLVQLEAILRTVFVPTTDGFVQVALKNQPMPWREQVLEDVGLLESFLAEEKNIWVQQNDSVIGMPLMLTYVKTPSSRLLVIHIFHALYDGNSFDLMMERLAASYAQKDIAHGPTFLEALTRGPLIRHDSCRQFWEDHLQGWSFAPITQLGSERCEAAITVAREVSIKGLEAVRSSQNVTLQAVVMALWTSVLRQFVPSQPTIGVIVSGRAIGLPQVEHTIGPLFNTVPFYCRAAPEETWASLVRRCHEFNTSVLDFQHVPLKNIQKWCSNGRALFDNLFTYQIETSLQEEGLPWDIVDSHSDPDYPLALEALHTRTGKIRFTLVAQKHMASSSKLNEVLEIIERYAHLMESVPDTVVPISDVTQLHVDGGRTEAVAARPGDHSTFEWTSEAQAIQEEIVLLADVVPSEVPETVSVLEVGLDSIDMIKLSAKLKKRGIILAPSHIMRCQTIANMMKSRQLATPNLPEHAEEESFQDTKRKLWQYIETRGLNLKEVESVLPPTHLQESLVAGMIQADYASYFNHDVLEVADSVHTSKLLEAWKELVRRTPILRTGFFEVVGQEFEMTYCQVVSKPFDIDIDIVEMEDLSDVHRITSSATELAKGGHGERNLFQLRLAKVGTRRFIIVSMAHALYDGWSLSLLFRDLWAIYQGRSVSQLSAEPFLASISKAESHEAQDFWTQYLEGALPTRILEHESKLASNSSELQRREFVSKISPEAINLFCKQLSVSLQVLCQACWAVALAQRTRNLDVTFGIVLSGRDFDGADKLVFPTMNTVALRCILHGSPSDFLQYLEENMGDIREFQHYPLRKAQLATNVGGQGLFNTLFILQRSPTSEREDGDVPLKSVEGSSATEYPICVEAEVLSTGLVWRIAYQPQYDLGTSPEGLIERLDSIMQFLMTSNASDIVSFEELGVSICGMPTVTLKDTTASPEARFVADELSDDANEWDVTSSEIRRILHQISNVPITSIKLSDNLYHLGLDSISAIKVASLLRNSGIDLRPQDLIKASSISQMANKARDASKNNPKAPASSDTWVPPKDINVDELLGEHGMAEDQVQVLPALPMQVYMLSAWQNAEGSVFYPEFPCQIDCSAGREGIQTAWDSLVFESPVLRTCLVATGSPSLPFLQVILKHYRIPLSGAEANDEQAGLLKPLVIARVTQQDDRTWHFRLKIHHALYDGISLPSLLRRFSELLNGAPIDHDKGLSRWKNLLACHVSEAARNVRKDFWTTYLQNPPPSKVQTKSQIDIKERVSYLKKAAIPDINNIRRVATQFGVSIQSLFLAAYAQVLAAYHVLQRPNRLYLALDAPNDRSLVAIAQTIQRDIHLIISDGRADVGQWEITRWTGVQVTSFVNFLSLPDEPGLTESHFKILPVESMEISGLEQLSGLSHAWCRKNVVKQDIPMAVDIEASVSGMELDIGVFGSRQQVSDDEAVELVSNIARHLGGISG</sequence>
<dbReference type="EMBL" id="JANRMS010000585">
    <property type="protein sequence ID" value="KAJ3537345.1"/>
    <property type="molecule type" value="Genomic_DNA"/>
</dbReference>
<evidence type="ECO:0000313" key="1">
    <source>
        <dbReference type="EMBL" id="KAJ3537345.1"/>
    </source>
</evidence>
<keyword evidence="2" id="KW-1185">Reference proteome</keyword>
<evidence type="ECO:0000313" key="2">
    <source>
        <dbReference type="Proteomes" id="UP001148629"/>
    </source>
</evidence>
<reference evidence="1" key="1">
    <citation type="submission" date="2022-08" db="EMBL/GenBank/DDBJ databases">
        <title>Genome Sequence of Fusarium decemcellulare.</title>
        <authorList>
            <person name="Buettner E."/>
        </authorList>
    </citation>
    <scope>NUCLEOTIDE SEQUENCE</scope>
    <source>
        <strain evidence="1">Babe19</strain>
    </source>
</reference>
<name>A0ACC1SDE0_9HYPO</name>
<comment type="caution">
    <text evidence="1">The sequence shown here is derived from an EMBL/GenBank/DDBJ whole genome shotgun (WGS) entry which is preliminary data.</text>
</comment>
<accession>A0ACC1SDE0</accession>